<dbReference type="Proteomes" id="UP001152320">
    <property type="component" value="Chromosome 6"/>
</dbReference>
<organism evidence="1 2">
    <name type="scientific">Holothuria leucospilota</name>
    <name type="common">Black long sea cucumber</name>
    <name type="synonym">Mertensiothuria leucospilota</name>
    <dbReference type="NCBI Taxonomy" id="206669"/>
    <lineage>
        <taxon>Eukaryota</taxon>
        <taxon>Metazoa</taxon>
        <taxon>Echinodermata</taxon>
        <taxon>Eleutherozoa</taxon>
        <taxon>Echinozoa</taxon>
        <taxon>Holothuroidea</taxon>
        <taxon>Aspidochirotacea</taxon>
        <taxon>Aspidochirotida</taxon>
        <taxon>Holothuriidae</taxon>
        <taxon>Holothuria</taxon>
    </lineage>
</organism>
<accession>A0A9Q1CA25</accession>
<name>A0A9Q1CA25_HOLLE</name>
<keyword evidence="2" id="KW-1185">Reference proteome</keyword>
<dbReference type="AlphaFoldDB" id="A0A9Q1CA25"/>
<protein>
    <submittedName>
        <fullName evidence="1">Uncharacterized protein</fullName>
    </submittedName>
</protein>
<comment type="caution">
    <text evidence="1">The sequence shown here is derived from an EMBL/GenBank/DDBJ whole genome shotgun (WGS) entry which is preliminary data.</text>
</comment>
<proteinExistence type="predicted"/>
<evidence type="ECO:0000313" key="1">
    <source>
        <dbReference type="EMBL" id="KAJ8040869.1"/>
    </source>
</evidence>
<sequence length="125" mass="13971">MKENEFELSSDSTCYSKWKGCGVLVLPGCGVSSSTPPALFQLAENVLALARAYPENNCMMAHPMKLSHSYISTSCCGNQFKAPTMRTQGFISLKDSIATWYKERERHQLFWEGNLPPPPPHSFPL</sequence>
<reference evidence="1" key="1">
    <citation type="submission" date="2021-10" db="EMBL/GenBank/DDBJ databases">
        <title>Tropical sea cucumber genome reveals ecological adaptation and Cuvierian tubules defense mechanism.</title>
        <authorList>
            <person name="Chen T."/>
        </authorList>
    </citation>
    <scope>NUCLEOTIDE SEQUENCE</scope>
    <source>
        <strain evidence="1">Nanhai2018</strain>
        <tissue evidence="1">Muscle</tissue>
    </source>
</reference>
<evidence type="ECO:0000313" key="2">
    <source>
        <dbReference type="Proteomes" id="UP001152320"/>
    </source>
</evidence>
<dbReference type="EMBL" id="JAIZAY010000006">
    <property type="protein sequence ID" value="KAJ8040869.1"/>
    <property type="molecule type" value="Genomic_DNA"/>
</dbReference>
<gene>
    <name evidence="1" type="ORF">HOLleu_15297</name>
</gene>